<organism evidence="1 2">
    <name type="scientific">Variovorax paradoxus</name>
    <dbReference type="NCBI Taxonomy" id="34073"/>
    <lineage>
        <taxon>Bacteria</taxon>
        <taxon>Pseudomonadati</taxon>
        <taxon>Pseudomonadota</taxon>
        <taxon>Betaproteobacteria</taxon>
        <taxon>Burkholderiales</taxon>
        <taxon>Comamonadaceae</taxon>
        <taxon>Variovorax</taxon>
    </lineage>
</organism>
<comment type="caution">
    <text evidence="1">The sequence shown here is derived from an EMBL/GenBank/DDBJ whole genome shotgun (WGS) entry which is preliminary data.</text>
</comment>
<accession>A0AAW8EGH3</accession>
<gene>
    <name evidence="1" type="ORF">J2W39_003262</name>
</gene>
<protein>
    <submittedName>
        <fullName evidence="1">Uncharacterized protein</fullName>
    </submittedName>
</protein>
<reference evidence="1" key="1">
    <citation type="submission" date="2023-07" db="EMBL/GenBank/DDBJ databases">
        <title>Sorghum-associated microbial communities from plants grown in Nebraska, USA.</title>
        <authorList>
            <person name="Schachtman D."/>
        </authorList>
    </citation>
    <scope>NUCLEOTIDE SEQUENCE</scope>
    <source>
        <strain evidence="1">DS3315</strain>
    </source>
</reference>
<sequence length="181" mass="19977">MAQEDHEIRIGRLNRTGAKTTMTLNELLPFFGASELDAGLSQLLKSTGSDIGSISKKKLRVQGMEGIELHDKGLALTFNEREDYIETYGTPKDAGEAILVAAFAYGAGSKTFKPYAGPIPFSKGPIANREDALREFGAPQQTEEEDDVVEWDQWIKDGLQVRTTYRDDGSVKNISFSVPFK</sequence>
<evidence type="ECO:0000313" key="2">
    <source>
        <dbReference type="Proteomes" id="UP001224845"/>
    </source>
</evidence>
<evidence type="ECO:0000313" key="1">
    <source>
        <dbReference type="EMBL" id="MDP9972020.1"/>
    </source>
</evidence>
<proteinExistence type="predicted"/>
<dbReference type="Proteomes" id="UP001224845">
    <property type="component" value="Unassembled WGS sequence"/>
</dbReference>
<name>A0AAW8EGH3_VARPD</name>
<dbReference type="EMBL" id="JAUSRV010000007">
    <property type="protein sequence ID" value="MDP9972020.1"/>
    <property type="molecule type" value="Genomic_DNA"/>
</dbReference>
<dbReference type="AlphaFoldDB" id="A0AAW8EGH3"/>